<dbReference type="PANTHER" id="PTHR21277">
    <property type="entry name" value="TRANSCRIPTIONAL ADAPTER 1"/>
    <property type="match status" value="1"/>
</dbReference>
<proteinExistence type="predicted"/>
<name>A0A7J7L169_9MAGN</name>
<dbReference type="EMBL" id="JACGCM010002725">
    <property type="protein sequence ID" value="KAF6136353.1"/>
    <property type="molecule type" value="Genomic_DNA"/>
</dbReference>
<evidence type="ECO:0000256" key="1">
    <source>
        <dbReference type="SAM" id="MobiDB-lite"/>
    </source>
</evidence>
<sequence>MIVRNSEIEMLSRVDTMEIKAQIVRKLGHEKAEIYFYQLKRYLSGKLSKSREVFKFRDRKFRERPSPLGPHGKTFSSTICNESDPRALEQQSATELFSLGSRPPVEVTSVEDGEEVEQMKGNSPSIQSRSSVSAPLGISRGARRYWSRKKRKEIDISLDFLNVLNIGLDAYLKRLIKPCIELAGSRLALENIKQMYGQAWHERSRQMSNSSISVSMLDFRTAMESAQVSTSSTSASMLDFRGGMQLNPRLLGVDWPTELEKVVLRQSED</sequence>
<dbReference type="GO" id="GO:0000124">
    <property type="term" value="C:SAGA complex"/>
    <property type="evidence" value="ECO:0007669"/>
    <property type="project" value="TreeGrafter"/>
</dbReference>
<feature type="region of interest" description="Disordered" evidence="1">
    <location>
        <begin position="108"/>
        <end position="134"/>
    </location>
</feature>
<keyword evidence="3" id="KW-1185">Reference proteome</keyword>
<dbReference type="Proteomes" id="UP000541444">
    <property type="component" value="Unassembled WGS sequence"/>
</dbReference>
<protein>
    <submittedName>
        <fullName evidence="2">Uncharacterized protein</fullName>
    </submittedName>
</protein>
<dbReference type="InterPro" id="IPR024738">
    <property type="entry name" value="Hfi1/Tada1"/>
</dbReference>
<comment type="caution">
    <text evidence="2">The sequence shown here is derived from an EMBL/GenBank/DDBJ whole genome shotgun (WGS) entry which is preliminary data.</text>
</comment>
<dbReference type="GO" id="GO:0006357">
    <property type="term" value="P:regulation of transcription by RNA polymerase II"/>
    <property type="evidence" value="ECO:0007669"/>
    <property type="project" value="TreeGrafter"/>
</dbReference>
<organism evidence="2 3">
    <name type="scientific">Kingdonia uniflora</name>
    <dbReference type="NCBI Taxonomy" id="39325"/>
    <lineage>
        <taxon>Eukaryota</taxon>
        <taxon>Viridiplantae</taxon>
        <taxon>Streptophyta</taxon>
        <taxon>Embryophyta</taxon>
        <taxon>Tracheophyta</taxon>
        <taxon>Spermatophyta</taxon>
        <taxon>Magnoliopsida</taxon>
        <taxon>Ranunculales</taxon>
        <taxon>Circaeasteraceae</taxon>
        <taxon>Kingdonia</taxon>
    </lineage>
</organism>
<dbReference type="GO" id="GO:0003713">
    <property type="term" value="F:transcription coactivator activity"/>
    <property type="evidence" value="ECO:0007669"/>
    <property type="project" value="TreeGrafter"/>
</dbReference>
<feature type="compositionally biased region" description="Polar residues" evidence="1">
    <location>
        <begin position="120"/>
        <end position="133"/>
    </location>
</feature>
<dbReference type="OrthoDB" id="10264870at2759"/>
<gene>
    <name evidence="2" type="ORF">GIB67_026692</name>
</gene>
<dbReference type="AlphaFoldDB" id="A0A7J7L169"/>
<evidence type="ECO:0000313" key="2">
    <source>
        <dbReference type="EMBL" id="KAF6136353.1"/>
    </source>
</evidence>
<evidence type="ECO:0000313" key="3">
    <source>
        <dbReference type="Proteomes" id="UP000541444"/>
    </source>
</evidence>
<accession>A0A7J7L169</accession>
<dbReference type="Pfam" id="PF12767">
    <property type="entry name" value="SAGA-Tad1"/>
    <property type="match status" value="2"/>
</dbReference>
<reference evidence="2 3" key="1">
    <citation type="journal article" date="2020" name="IScience">
        <title>Genome Sequencing of the Endangered Kingdonia uniflora (Circaeasteraceae, Ranunculales) Reveals Potential Mechanisms of Evolutionary Specialization.</title>
        <authorList>
            <person name="Sun Y."/>
            <person name="Deng T."/>
            <person name="Zhang A."/>
            <person name="Moore M.J."/>
            <person name="Landis J.B."/>
            <person name="Lin N."/>
            <person name="Zhang H."/>
            <person name="Zhang X."/>
            <person name="Huang J."/>
            <person name="Zhang X."/>
            <person name="Sun H."/>
            <person name="Wang H."/>
        </authorList>
    </citation>
    <scope>NUCLEOTIDE SEQUENCE [LARGE SCALE GENOMIC DNA]</scope>
    <source>
        <strain evidence="2">TB1705</strain>
        <tissue evidence="2">Leaf</tissue>
    </source>
</reference>
<dbReference type="PANTHER" id="PTHR21277:SF44">
    <property type="entry name" value="TRANSCRIPTIONAL REGULATOR OF RNA POLII, SAGA, SUBUNIT"/>
    <property type="match status" value="1"/>
</dbReference>